<gene>
    <name evidence="1" type="ORF">DSM112329_04723</name>
</gene>
<protein>
    <recommendedName>
        <fullName evidence="2">2'-5' RNA ligase</fullName>
    </recommendedName>
</protein>
<dbReference type="EMBL" id="CP114014">
    <property type="protein sequence ID" value="XAY07832.1"/>
    <property type="molecule type" value="Genomic_DNA"/>
</dbReference>
<organism evidence="1">
    <name type="scientific">Paraconexibacter sp. AEG42_29</name>
    <dbReference type="NCBI Taxonomy" id="2997339"/>
    <lineage>
        <taxon>Bacteria</taxon>
        <taxon>Bacillati</taxon>
        <taxon>Actinomycetota</taxon>
        <taxon>Thermoleophilia</taxon>
        <taxon>Solirubrobacterales</taxon>
        <taxon>Paraconexibacteraceae</taxon>
        <taxon>Paraconexibacter</taxon>
    </lineage>
</organism>
<dbReference type="KEGG" id="parq:DSM112329_04723"/>
<reference evidence="1" key="1">
    <citation type="submission" date="2022-12" db="EMBL/GenBank/DDBJ databases">
        <title>Paraconexibacter alkalitolerans sp. nov. and Baekduia alba sp. nov., isolated from soil and emended description of the genera Paraconexibacter (Chun et al., 2020) and Baekduia (An et al., 2020).</title>
        <authorList>
            <person name="Vieira S."/>
            <person name="Huber K.J."/>
            <person name="Geppert A."/>
            <person name="Wolf J."/>
            <person name="Neumann-Schaal M."/>
            <person name="Muesken M."/>
            <person name="Overmann J."/>
        </authorList>
    </citation>
    <scope>NUCLEOTIDE SEQUENCE</scope>
    <source>
        <strain evidence="1">AEG42_29</strain>
    </source>
</reference>
<name>A0AAU7B2D0_9ACTN</name>
<sequence length="163" mass="17516">MPDRPQNGQSLIFPVTLDLPKHLELGGTTWHCRREHHVTTFTPDLAVAVGRPLADLIALGQRHEPALTEPRGVHFDGRAATAERDDGRRSLVAFCDVDGLAEVYAQLSADLGTPVPLPPNHVTLYSSDARDKGIGLATADAVAAYTTPLTPEQAAVLTKTLPR</sequence>
<proteinExistence type="predicted"/>
<dbReference type="AlphaFoldDB" id="A0AAU7B2D0"/>
<evidence type="ECO:0008006" key="2">
    <source>
        <dbReference type="Google" id="ProtNLM"/>
    </source>
</evidence>
<dbReference type="RefSeq" id="WP_354699022.1">
    <property type="nucleotide sequence ID" value="NZ_CP114014.1"/>
</dbReference>
<accession>A0AAU7B2D0</accession>
<evidence type="ECO:0000313" key="1">
    <source>
        <dbReference type="EMBL" id="XAY07832.1"/>
    </source>
</evidence>